<evidence type="ECO:0000313" key="1">
    <source>
        <dbReference type="EMBL" id="AMJ74703.1"/>
    </source>
</evidence>
<dbReference type="EMBL" id="CP013926">
    <property type="protein sequence ID" value="AMJ74703.1"/>
    <property type="molecule type" value="Genomic_DNA"/>
</dbReference>
<accession>A0AAW7Z244</accession>
<reference evidence="2" key="2">
    <citation type="submission" date="2023-07" db="EMBL/GenBank/DDBJ databases">
        <title>Genome content predicts the carbon catabolic preferences of heterotrophic bacteria.</title>
        <authorList>
            <person name="Gralka M."/>
        </authorList>
    </citation>
    <scope>NUCLEOTIDE SEQUENCE</scope>
    <source>
        <strain evidence="2">F2M12</strain>
    </source>
</reference>
<dbReference type="Proteomes" id="UP001170717">
    <property type="component" value="Unassembled WGS sequence"/>
</dbReference>
<dbReference type="Proteomes" id="UP000056750">
    <property type="component" value="Chromosome"/>
</dbReference>
<evidence type="ECO:0000313" key="4">
    <source>
        <dbReference type="Proteomes" id="UP001170717"/>
    </source>
</evidence>
<dbReference type="RefSeq" id="WP_057791329.1">
    <property type="nucleotide sequence ID" value="NZ_CANLMS010000007.1"/>
</dbReference>
<keyword evidence="3" id="KW-1185">Reference proteome</keyword>
<proteinExistence type="predicted"/>
<dbReference type="GeneID" id="83258562"/>
<dbReference type="KEGG" id="asq:AVL57_12475"/>
<sequence>MNNSEFITVIEDVVSTSAIEDTINNLKSPPGRKADENLVKQSAWFNSLSDSDKDMVKSIISDAVNESAFGFLCVLDGVRSISESGSTNNLKLTHGNTLLNDPEKEYLHDLYKNV</sequence>
<protein>
    <submittedName>
        <fullName evidence="2">Uncharacterized protein</fullName>
    </submittedName>
</protein>
<evidence type="ECO:0000313" key="3">
    <source>
        <dbReference type="Proteomes" id="UP000056750"/>
    </source>
</evidence>
<dbReference type="EMBL" id="JAUOQI010000004">
    <property type="protein sequence ID" value="MDO6577095.1"/>
    <property type="molecule type" value="Genomic_DNA"/>
</dbReference>
<reference evidence="1 3" key="1">
    <citation type="submission" date="2015-12" db="EMBL/GenBank/DDBJ databases">
        <title>Intraspecies pangenome expansion in the marine bacterium Alteromonas.</title>
        <authorList>
            <person name="Lopez-Perez M."/>
            <person name="Rodriguez-Valera F."/>
        </authorList>
    </citation>
    <scope>NUCLEOTIDE SEQUENCE [LARGE SCALE GENOMIC DNA]</scope>
    <source>
        <strain evidence="1 3">LMG 21861</strain>
    </source>
</reference>
<organism evidence="2 4">
    <name type="scientific">Alteromonas stellipolaris</name>
    <dbReference type="NCBI Taxonomy" id="233316"/>
    <lineage>
        <taxon>Bacteria</taxon>
        <taxon>Pseudomonadati</taxon>
        <taxon>Pseudomonadota</taxon>
        <taxon>Gammaproteobacteria</taxon>
        <taxon>Alteromonadales</taxon>
        <taxon>Alteromonadaceae</taxon>
        <taxon>Alteromonas/Salinimonas group</taxon>
        <taxon>Alteromonas</taxon>
    </lineage>
</organism>
<evidence type="ECO:0000313" key="2">
    <source>
        <dbReference type="EMBL" id="MDO6577095.1"/>
    </source>
</evidence>
<gene>
    <name evidence="1" type="ORF">AVL57_12475</name>
    <name evidence="2" type="ORF">Q4527_06810</name>
</gene>
<dbReference type="AlphaFoldDB" id="A0AAW7Z244"/>
<name>A0AAW7Z244_9ALTE</name>